<dbReference type="InterPro" id="IPR037221">
    <property type="entry name" value="H-type_lectin_dom_sf"/>
</dbReference>
<dbReference type="HOGENOM" id="CLU_287319_0_0_1"/>
<feature type="region of interest" description="Disordered" evidence="1">
    <location>
        <begin position="66"/>
        <end position="128"/>
    </location>
</feature>
<dbReference type="Proteomes" id="UP000024376">
    <property type="component" value="Unassembled WGS sequence"/>
</dbReference>
<feature type="compositionally biased region" description="Acidic residues" evidence="1">
    <location>
        <begin position="73"/>
        <end position="87"/>
    </location>
</feature>
<dbReference type="GO" id="GO:0030246">
    <property type="term" value="F:carbohydrate binding"/>
    <property type="evidence" value="ECO:0007669"/>
    <property type="project" value="InterPro"/>
</dbReference>
<dbReference type="SUPFAM" id="SSF141086">
    <property type="entry name" value="Agglutinin HPA-like"/>
    <property type="match status" value="2"/>
</dbReference>
<reference evidence="4" key="1">
    <citation type="journal article" date="2013" name="Ind. Biotechnol.">
        <title>Comparative genomics analysis of Trichoderma reesei strains.</title>
        <authorList>
            <person name="Koike H."/>
            <person name="Aerts A."/>
            <person name="LaButti K."/>
            <person name="Grigoriev I.V."/>
            <person name="Baker S.E."/>
        </authorList>
    </citation>
    <scope>NUCLEOTIDE SEQUENCE [LARGE SCALE GENOMIC DNA]</scope>
    <source>
        <strain evidence="4">ATCC 56765 / BCRC 32924 / NRRL 11460 / Rut C-30</strain>
    </source>
</reference>
<dbReference type="KEGG" id="trr:M419DRAFT_39460"/>
<evidence type="ECO:0000256" key="1">
    <source>
        <dbReference type="SAM" id="MobiDB-lite"/>
    </source>
</evidence>
<evidence type="ECO:0000313" key="3">
    <source>
        <dbReference type="EMBL" id="ETR97412.1"/>
    </source>
</evidence>
<dbReference type="Gene3D" id="2.60.40.2080">
    <property type="match status" value="2"/>
</dbReference>
<dbReference type="InterPro" id="IPR036404">
    <property type="entry name" value="Jacalin-like_lectin_dom_sf"/>
</dbReference>
<proteinExistence type="predicted"/>
<organism evidence="3 4">
    <name type="scientific">Hypocrea jecorina (strain ATCC 56765 / BCRC 32924 / NRRL 11460 / Rut C-30)</name>
    <name type="common">Trichoderma reesei</name>
    <dbReference type="NCBI Taxonomy" id="1344414"/>
    <lineage>
        <taxon>Eukaryota</taxon>
        <taxon>Fungi</taxon>
        <taxon>Dikarya</taxon>
        <taxon>Ascomycota</taxon>
        <taxon>Pezizomycotina</taxon>
        <taxon>Sordariomycetes</taxon>
        <taxon>Hypocreomycetidae</taxon>
        <taxon>Hypocreales</taxon>
        <taxon>Hypocreaceae</taxon>
        <taxon>Trichoderma</taxon>
    </lineage>
</organism>
<dbReference type="Pfam" id="PF09458">
    <property type="entry name" value="H_lectin"/>
    <property type="match status" value="1"/>
</dbReference>
<dbReference type="GO" id="GO:0007155">
    <property type="term" value="P:cell adhesion"/>
    <property type="evidence" value="ECO:0007669"/>
    <property type="project" value="InterPro"/>
</dbReference>
<feature type="domain" description="H-type lectin" evidence="2">
    <location>
        <begin position="917"/>
        <end position="979"/>
    </location>
</feature>
<dbReference type="OrthoDB" id="3231004at2759"/>
<name>A0A024RX56_HYPJR</name>
<dbReference type="AlphaFoldDB" id="A0A024RX56"/>
<sequence length="1073" mass="117999">MSLNLAPYNNGMRLGQGLSFNSYTQQICIDDAVVIDPDRIDNAVTNDGFTMRELRYGIGARAKAARALSGLRDDEDEDEDDEDEDEGGLQPQPQLTKAIPTPATFTGTDTSNGQTPPLIGPAPPTPLDSMALQLSQDVKTVAKLVEDIARLETAIEEAVDPDSAESKRDALLLEKKRMRLARLKTNGTGLKSKNPRGAARELSRRGPSQIVSYSSRFVNKISEITDDMNISGSLSIKYGAIGGSGKGSFIDSDKFKESDLNFFISVKVVNQSINIKDALVFQGLPSVNETNFRSVFGDCFISGFLEGGEFNALVSMKVVNKDKRMAIMAEAEVALSVGAADIKAKANVDMAKSSFSSQTETTIQVGWSGGGHIKPVDQLWTIQSLMETAAKFPDLVANTPQRTYAILTKYESLRSYMALKPPKLKPMFYENAAIYTNALLDAYMDYKNIYRTLGTQLFDIQAGTKKFVDWSDQVKDYADSTTLSLIDDEKPFKATIKGLDLARRACRFQMVKIVKEVDAIEEHPDYAADEKRPEAIQSTIIFRERLPGVKDKEKVPYPEIFGTEAPCPLLDRVDGDGVSEAEAAKAASYGVEQPEVGKFQKLAPMVGSPQGTLFCNLDFVKADFSLRTVTVDVNDGVVIGLSVRYTNGLLAAVGTSGGRRSTLTVHHEDGEKIIACSIETGRRKDVDKAPTRVTALRLYTNRGPDLLGNSEDWKPAVNGEGIRDNRQFEQLDLKHFDPLLVNAQIKGFWGYGTTTPQINSQSGIFRLAPIWGNKESTAATVGIPVEEPTDTSTIRTNVEARYWSGREHRGWQGTAVGRSAIFEDTFARPLPIVPTVIYGFRLIDVAGTNSPRVALSLPSVSETGYTLSAKSFLHGTQNLEASVMVLPHGTIPFQHGYVDASDNPGGRAANQNARLGVKFSKPFREPPKVFVWFTEISQPRTRRYLRTYVDDITADGMTVHIDTWDNSEFEAARVAWLAWPAECDGKSIKAGNSMFSRDRDPQETGWYGGSFGKDPKVFTGINCIDFPVDPNSPIPLPIFGKHEWATKDKLRWHGGTWGDTVMTKVGFCWIAVE</sequence>
<protein>
    <recommendedName>
        <fullName evidence="2">H-type lectin domain-containing protein</fullName>
    </recommendedName>
</protein>
<gene>
    <name evidence="3" type="ORF">M419DRAFT_39460</name>
</gene>
<dbReference type="Gene3D" id="2.100.10.30">
    <property type="entry name" value="Jacalin-like lectin domain"/>
    <property type="match status" value="1"/>
</dbReference>
<evidence type="ECO:0000259" key="2">
    <source>
        <dbReference type="Pfam" id="PF09458"/>
    </source>
</evidence>
<evidence type="ECO:0000313" key="4">
    <source>
        <dbReference type="Proteomes" id="UP000024376"/>
    </source>
</evidence>
<dbReference type="InterPro" id="IPR019019">
    <property type="entry name" value="H-type_lectin_domain"/>
</dbReference>
<feature type="compositionally biased region" description="Polar residues" evidence="1">
    <location>
        <begin position="103"/>
        <end position="114"/>
    </location>
</feature>
<accession>A0A024RX56</accession>
<dbReference type="EMBL" id="KI911172">
    <property type="protein sequence ID" value="ETR97412.1"/>
    <property type="molecule type" value="Genomic_DNA"/>
</dbReference>